<dbReference type="InterPro" id="IPR002028">
    <property type="entry name" value="Trp_synthase_suA"/>
</dbReference>
<dbReference type="PANTHER" id="PTHR43406:SF1">
    <property type="entry name" value="TRYPTOPHAN SYNTHASE ALPHA CHAIN, CHLOROPLASTIC"/>
    <property type="match status" value="1"/>
</dbReference>
<feature type="active site" description="Proton acceptor" evidence="9">
    <location>
        <position position="62"/>
    </location>
</feature>
<organism evidence="11">
    <name type="scientific">Chelativorans sp. (strain BNC1)</name>
    <dbReference type="NCBI Taxonomy" id="266779"/>
    <lineage>
        <taxon>Bacteria</taxon>
        <taxon>Pseudomonadati</taxon>
        <taxon>Pseudomonadota</taxon>
        <taxon>Alphaproteobacteria</taxon>
        <taxon>Hyphomicrobiales</taxon>
        <taxon>Phyllobacteriaceae</taxon>
        <taxon>Chelativorans</taxon>
    </lineage>
</organism>
<dbReference type="EMBL" id="CP000390">
    <property type="protein sequence ID" value="ABG62064.1"/>
    <property type="molecule type" value="Genomic_DNA"/>
</dbReference>
<sequence length="281" mass="29617">MTTTRIDRLFTKLKAENRPALVTYFMGGDPDYETSLSIMKALPVAGSDIIELGMPFSDPMADGPAIQAAGLRALKGGQTLDKTLRMAKSFRQDNDHTPIVMMGYYNPIYIYGVDRFLTEARASGIDGLIIVDLPPEMDEELCVPALRAGINFIRLATPTTDDKRLPKVLENTSGFVYYVSMTGITGSALPDTSKVAGAVARIKGHTKLPVCVGFGVKTASQARAIGAAADGVVVGTAIVNAVANVLGPDGKTTADPAEAVATLVRGLADGVREARITAAAE</sequence>
<dbReference type="PROSITE" id="PS00167">
    <property type="entry name" value="TRP_SYNTHASE_ALPHA"/>
    <property type="match status" value="1"/>
</dbReference>
<dbReference type="UniPathway" id="UPA00035">
    <property type="reaction ID" value="UER00044"/>
</dbReference>
<dbReference type="CDD" id="cd04724">
    <property type="entry name" value="Tryptophan_synthase_alpha"/>
    <property type="match status" value="1"/>
</dbReference>
<gene>
    <name evidence="9" type="primary">trpA</name>
    <name evidence="11" type="ordered locus">Meso_0664</name>
</gene>
<dbReference type="Gene3D" id="3.20.20.70">
    <property type="entry name" value="Aldolase class I"/>
    <property type="match status" value="1"/>
</dbReference>
<comment type="similarity">
    <text evidence="9 10">Belongs to the TrpA family.</text>
</comment>
<dbReference type="OrthoDB" id="9804578at2"/>
<dbReference type="AlphaFoldDB" id="Q11KL1"/>
<dbReference type="STRING" id="266779.Meso_0664"/>
<dbReference type="HAMAP" id="MF_00131">
    <property type="entry name" value="Trp_synth_alpha"/>
    <property type="match status" value="1"/>
</dbReference>
<protein>
    <recommendedName>
        <fullName evidence="9">Tryptophan synthase alpha chain</fullName>
        <ecNumber evidence="9">4.2.1.20</ecNumber>
    </recommendedName>
</protein>
<dbReference type="InterPro" id="IPR013785">
    <property type="entry name" value="Aldolase_TIM"/>
</dbReference>
<keyword evidence="4 9" id="KW-0028">Amino-acid biosynthesis</keyword>
<dbReference type="HOGENOM" id="CLU_016734_0_0_5"/>
<evidence type="ECO:0000256" key="6">
    <source>
        <dbReference type="ARBA" id="ARBA00023141"/>
    </source>
</evidence>
<evidence type="ECO:0000256" key="4">
    <source>
        <dbReference type="ARBA" id="ARBA00022605"/>
    </source>
</evidence>
<feature type="active site" description="Proton acceptor" evidence="9">
    <location>
        <position position="51"/>
    </location>
</feature>
<dbReference type="KEGG" id="mes:Meso_0664"/>
<evidence type="ECO:0000256" key="3">
    <source>
        <dbReference type="ARBA" id="ARBA00011270"/>
    </source>
</evidence>
<dbReference type="SUPFAM" id="SSF51366">
    <property type="entry name" value="Ribulose-phoshate binding barrel"/>
    <property type="match status" value="1"/>
</dbReference>
<dbReference type="EC" id="4.2.1.20" evidence="9"/>
<evidence type="ECO:0000313" key="11">
    <source>
        <dbReference type="EMBL" id="ABG62064.1"/>
    </source>
</evidence>
<evidence type="ECO:0000256" key="8">
    <source>
        <dbReference type="ARBA" id="ARBA00049047"/>
    </source>
</evidence>
<evidence type="ECO:0000256" key="7">
    <source>
        <dbReference type="ARBA" id="ARBA00023239"/>
    </source>
</evidence>
<dbReference type="GO" id="GO:0005829">
    <property type="term" value="C:cytosol"/>
    <property type="evidence" value="ECO:0007669"/>
    <property type="project" value="TreeGrafter"/>
</dbReference>
<dbReference type="FunFam" id="3.20.20.70:FF:000037">
    <property type="entry name" value="Tryptophan synthase alpha chain"/>
    <property type="match status" value="1"/>
</dbReference>
<comment type="catalytic activity">
    <reaction evidence="8 9">
        <text>(1S,2R)-1-C-(indol-3-yl)glycerol 3-phosphate + L-serine = D-glyceraldehyde 3-phosphate + L-tryptophan + H2O</text>
        <dbReference type="Rhea" id="RHEA:10532"/>
        <dbReference type="ChEBI" id="CHEBI:15377"/>
        <dbReference type="ChEBI" id="CHEBI:33384"/>
        <dbReference type="ChEBI" id="CHEBI:57912"/>
        <dbReference type="ChEBI" id="CHEBI:58866"/>
        <dbReference type="ChEBI" id="CHEBI:59776"/>
        <dbReference type="EC" id="4.2.1.20"/>
    </reaction>
</comment>
<dbReference type="GO" id="GO:0004834">
    <property type="term" value="F:tryptophan synthase activity"/>
    <property type="evidence" value="ECO:0007669"/>
    <property type="project" value="UniProtKB-UniRule"/>
</dbReference>
<evidence type="ECO:0000256" key="2">
    <source>
        <dbReference type="ARBA" id="ARBA00004733"/>
    </source>
</evidence>
<evidence type="ECO:0000256" key="10">
    <source>
        <dbReference type="RuleBase" id="RU003662"/>
    </source>
</evidence>
<comment type="subunit">
    <text evidence="3 9">Tetramer of two alpha and two beta chains.</text>
</comment>
<dbReference type="InterPro" id="IPR018204">
    <property type="entry name" value="Trp_synthase_alpha_AS"/>
</dbReference>
<proteinExistence type="inferred from homology"/>
<dbReference type="eggNOG" id="COG0159">
    <property type="taxonomic scope" value="Bacteria"/>
</dbReference>
<keyword evidence="7 9" id="KW-0456">Lyase</keyword>
<keyword evidence="5 9" id="KW-0822">Tryptophan biosynthesis</keyword>
<dbReference type="NCBIfam" id="TIGR00262">
    <property type="entry name" value="trpA"/>
    <property type="match status" value="1"/>
</dbReference>
<evidence type="ECO:0000256" key="9">
    <source>
        <dbReference type="HAMAP-Rule" id="MF_00131"/>
    </source>
</evidence>
<evidence type="ECO:0000256" key="5">
    <source>
        <dbReference type="ARBA" id="ARBA00022822"/>
    </source>
</evidence>
<comment type="function">
    <text evidence="1 9">The alpha subunit is responsible for the aldol cleavage of indoleglycerol phosphate to indole and glyceraldehyde 3-phosphate.</text>
</comment>
<accession>Q11KL1</accession>
<dbReference type="Pfam" id="PF00290">
    <property type="entry name" value="Trp_syntA"/>
    <property type="match status" value="1"/>
</dbReference>
<comment type="pathway">
    <text evidence="2 9">Amino-acid biosynthesis; L-tryptophan biosynthesis; L-tryptophan from chorismate: step 5/5.</text>
</comment>
<dbReference type="InterPro" id="IPR011060">
    <property type="entry name" value="RibuloseP-bd_barrel"/>
</dbReference>
<dbReference type="PANTHER" id="PTHR43406">
    <property type="entry name" value="TRYPTOPHAN SYNTHASE, ALPHA CHAIN"/>
    <property type="match status" value="1"/>
</dbReference>
<evidence type="ECO:0000256" key="1">
    <source>
        <dbReference type="ARBA" id="ARBA00003365"/>
    </source>
</evidence>
<keyword evidence="6 9" id="KW-0057">Aromatic amino acid biosynthesis</keyword>
<reference evidence="11" key="1">
    <citation type="submission" date="2006-06" db="EMBL/GenBank/DDBJ databases">
        <title>Complete sequence of chromosome of Chelativorans sp. BNC1.</title>
        <authorList>
            <consortium name="US DOE Joint Genome Institute"/>
            <person name="Copeland A."/>
            <person name="Lucas S."/>
            <person name="Lapidus A."/>
            <person name="Barry K."/>
            <person name="Detter J.C."/>
            <person name="Glavina del Rio T."/>
            <person name="Hammon N."/>
            <person name="Israni S."/>
            <person name="Dalin E."/>
            <person name="Tice H."/>
            <person name="Pitluck S."/>
            <person name="Chertkov O."/>
            <person name="Brettin T."/>
            <person name="Bruce D."/>
            <person name="Han C."/>
            <person name="Tapia R."/>
            <person name="Gilna P."/>
            <person name="Schmutz J."/>
            <person name="Larimer F."/>
            <person name="Land M."/>
            <person name="Hauser L."/>
            <person name="Kyrpides N."/>
            <person name="Mikhailova N."/>
            <person name="Richardson P."/>
        </authorList>
    </citation>
    <scope>NUCLEOTIDE SEQUENCE</scope>
    <source>
        <strain evidence="11">BNC1</strain>
    </source>
</reference>
<name>Q11KL1_CHESB</name>